<dbReference type="EMBL" id="GBXM01080524">
    <property type="protein sequence ID" value="JAH28053.1"/>
    <property type="molecule type" value="Transcribed_RNA"/>
</dbReference>
<evidence type="ECO:0000256" key="1">
    <source>
        <dbReference type="SAM" id="MobiDB-lite"/>
    </source>
</evidence>
<accession>A0A0E9RCM5</accession>
<reference evidence="2" key="2">
    <citation type="journal article" date="2015" name="Fish Shellfish Immunol.">
        <title>Early steps in the European eel (Anguilla anguilla)-Vibrio vulnificus interaction in the gills: Role of the RtxA13 toxin.</title>
        <authorList>
            <person name="Callol A."/>
            <person name="Pajuelo D."/>
            <person name="Ebbesson L."/>
            <person name="Teles M."/>
            <person name="MacKenzie S."/>
            <person name="Amaro C."/>
        </authorList>
    </citation>
    <scope>NUCLEOTIDE SEQUENCE</scope>
</reference>
<dbReference type="AlphaFoldDB" id="A0A0E9RCM5"/>
<organism evidence="2">
    <name type="scientific">Anguilla anguilla</name>
    <name type="common">European freshwater eel</name>
    <name type="synonym">Muraena anguilla</name>
    <dbReference type="NCBI Taxonomy" id="7936"/>
    <lineage>
        <taxon>Eukaryota</taxon>
        <taxon>Metazoa</taxon>
        <taxon>Chordata</taxon>
        <taxon>Craniata</taxon>
        <taxon>Vertebrata</taxon>
        <taxon>Euteleostomi</taxon>
        <taxon>Actinopterygii</taxon>
        <taxon>Neopterygii</taxon>
        <taxon>Teleostei</taxon>
        <taxon>Anguilliformes</taxon>
        <taxon>Anguillidae</taxon>
        <taxon>Anguilla</taxon>
    </lineage>
</organism>
<feature type="region of interest" description="Disordered" evidence="1">
    <location>
        <begin position="1"/>
        <end position="23"/>
    </location>
</feature>
<dbReference type="EMBL" id="GBXM01082474">
    <property type="protein sequence ID" value="JAH26103.1"/>
    <property type="molecule type" value="Transcribed_RNA"/>
</dbReference>
<reference evidence="2" key="1">
    <citation type="submission" date="2014-11" db="EMBL/GenBank/DDBJ databases">
        <authorList>
            <person name="Amaro Gonzalez C."/>
        </authorList>
    </citation>
    <scope>NUCLEOTIDE SEQUENCE</scope>
</reference>
<proteinExistence type="predicted"/>
<protein>
    <submittedName>
        <fullName evidence="2">Uncharacterized protein</fullName>
    </submittedName>
</protein>
<name>A0A0E9RCM5_ANGAN</name>
<sequence>MTPNTQPSDNRRRTRESMQQGSRVSTAAVYIRFQMHFCHN</sequence>
<evidence type="ECO:0000313" key="2">
    <source>
        <dbReference type="EMBL" id="JAH26103.1"/>
    </source>
</evidence>